<keyword evidence="1" id="KW-0472">Membrane</keyword>
<evidence type="ECO:0000256" key="1">
    <source>
        <dbReference type="SAM" id="Phobius"/>
    </source>
</evidence>
<evidence type="ECO:0000313" key="3">
    <source>
        <dbReference type="Proteomes" id="UP000661112"/>
    </source>
</evidence>
<reference evidence="2 3" key="1">
    <citation type="journal article" date="2020" name="ISME J.">
        <title>Comparative genomics reveals insights into cyanobacterial evolution and habitat adaptation.</title>
        <authorList>
            <person name="Chen M.Y."/>
            <person name="Teng W.K."/>
            <person name="Zhao L."/>
            <person name="Hu C.X."/>
            <person name="Zhou Y.K."/>
            <person name="Han B.P."/>
            <person name="Song L.R."/>
            <person name="Shu W.S."/>
        </authorList>
    </citation>
    <scope>NUCLEOTIDE SEQUENCE [LARGE SCALE GENOMIC DNA]</scope>
    <source>
        <strain evidence="2 3">FACHB-119</strain>
    </source>
</reference>
<organism evidence="2 3">
    <name type="scientific">Anabaena azotica FACHB-119</name>
    <dbReference type="NCBI Taxonomy" id="947527"/>
    <lineage>
        <taxon>Bacteria</taxon>
        <taxon>Bacillati</taxon>
        <taxon>Cyanobacteriota</taxon>
        <taxon>Cyanophyceae</taxon>
        <taxon>Nostocales</taxon>
        <taxon>Nostocaceae</taxon>
        <taxon>Anabaena</taxon>
        <taxon>Anabaena azotica</taxon>
    </lineage>
</organism>
<keyword evidence="1" id="KW-1133">Transmembrane helix</keyword>
<evidence type="ECO:0000313" key="2">
    <source>
        <dbReference type="EMBL" id="MBD2499971.1"/>
    </source>
</evidence>
<name>A0ABR8D1B3_9NOST</name>
<comment type="caution">
    <text evidence="2">The sequence shown here is derived from an EMBL/GenBank/DDBJ whole genome shotgun (WGS) entry which is preliminary data.</text>
</comment>
<sequence length="67" mass="7365">MVIIRFSAGVLTGAIIAAVYWSYADWFGSAQSLTTNILGCLTLAIICGFLTYKWGYKMIEILLNSIP</sequence>
<dbReference type="Proteomes" id="UP000661112">
    <property type="component" value="Unassembled WGS sequence"/>
</dbReference>
<proteinExistence type="predicted"/>
<feature type="transmembrane region" description="Helical" evidence="1">
    <location>
        <begin position="34"/>
        <end position="52"/>
    </location>
</feature>
<gene>
    <name evidence="2" type="ORF">H6G83_04950</name>
</gene>
<protein>
    <submittedName>
        <fullName evidence="2">Uncharacterized protein</fullName>
    </submittedName>
</protein>
<dbReference type="EMBL" id="JACJSG010000005">
    <property type="protein sequence ID" value="MBD2499971.1"/>
    <property type="molecule type" value="Genomic_DNA"/>
</dbReference>
<accession>A0ABR8D1B3</accession>
<keyword evidence="1" id="KW-0812">Transmembrane</keyword>
<keyword evidence="3" id="KW-1185">Reference proteome</keyword>